<dbReference type="GO" id="GO:0005524">
    <property type="term" value="F:ATP binding"/>
    <property type="evidence" value="ECO:0007669"/>
    <property type="project" value="UniProtKB-KW"/>
</dbReference>
<dbReference type="Gene3D" id="1.10.1780.10">
    <property type="entry name" value="Clp, N-terminal domain"/>
    <property type="match status" value="1"/>
</dbReference>
<gene>
    <name evidence="3" type="ORF">EV192_11541</name>
</gene>
<dbReference type="GO" id="GO:0006508">
    <property type="term" value="P:proteolysis"/>
    <property type="evidence" value="ECO:0007669"/>
    <property type="project" value="UniProtKB-KW"/>
</dbReference>
<dbReference type="OrthoDB" id="3290891at2"/>
<keyword evidence="3" id="KW-0547">Nucleotide-binding</keyword>
<keyword evidence="3" id="KW-0067">ATP-binding</keyword>
<dbReference type="AlphaFoldDB" id="A0A4V6NNM3"/>
<dbReference type="Proteomes" id="UP000295680">
    <property type="component" value="Unassembled WGS sequence"/>
</dbReference>
<dbReference type="SUPFAM" id="SSF81923">
    <property type="entry name" value="Double Clp-N motif"/>
    <property type="match status" value="1"/>
</dbReference>
<evidence type="ECO:0000313" key="4">
    <source>
        <dbReference type="Proteomes" id="UP000295680"/>
    </source>
</evidence>
<organism evidence="3 4">
    <name type="scientific">Actinocrispum wychmicini</name>
    <dbReference type="NCBI Taxonomy" id="1213861"/>
    <lineage>
        <taxon>Bacteria</taxon>
        <taxon>Bacillati</taxon>
        <taxon>Actinomycetota</taxon>
        <taxon>Actinomycetes</taxon>
        <taxon>Pseudonocardiales</taxon>
        <taxon>Pseudonocardiaceae</taxon>
        <taxon>Actinocrispum</taxon>
    </lineage>
</organism>
<dbReference type="Pfam" id="PF02861">
    <property type="entry name" value="Clp_N"/>
    <property type="match status" value="1"/>
</dbReference>
<dbReference type="GO" id="GO:0008233">
    <property type="term" value="F:peptidase activity"/>
    <property type="evidence" value="ECO:0007669"/>
    <property type="project" value="UniProtKB-KW"/>
</dbReference>
<evidence type="ECO:0000259" key="2">
    <source>
        <dbReference type="PROSITE" id="PS51903"/>
    </source>
</evidence>
<dbReference type="InterPro" id="IPR044217">
    <property type="entry name" value="CLPT1/2"/>
</dbReference>
<dbReference type="PANTHER" id="PTHR47016:SF5">
    <property type="entry name" value="CLP DOMAIN SUPERFAMILY PROTEIN"/>
    <property type="match status" value="1"/>
</dbReference>
<comment type="caution">
    <text evidence="3">The sequence shown here is derived from an EMBL/GenBank/DDBJ whole genome shotgun (WGS) entry which is preliminary data.</text>
</comment>
<keyword evidence="4" id="KW-1185">Reference proteome</keyword>
<evidence type="ECO:0000256" key="1">
    <source>
        <dbReference type="PROSITE-ProRule" id="PRU01251"/>
    </source>
</evidence>
<dbReference type="PANTHER" id="PTHR47016">
    <property type="entry name" value="ATP-DEPENDENT CLP PROTEASE ATP-BINDING SUBUNIT CLPT1, CHLOROPLASTIC"/>
    <property type="match status" value="1"/>
</dbReference>
<dbReference type="PROSITE" id="PS51903">
    <property type="entry name" value="CLP_R"/>
    <property type="match status" value="1"/>
</dbReference>
<feature type="domain" description="Clp R" evidence="2">
    <location>
        <begin position="49"/>
        <end position="191"/>
    </location>
</feature>
<keyword evidence="3" id="KW-0645">Protease</keyword>
<dbReference type="InterPro" id="IPR004176">
    <property type="entry name" value="Clp_R_N"/>
</dbReference>
<dbReference type="RefSeq" id="WP_132125180.1">
    <property type="nucleotide sequence ID" value="NZ_SLWS01000015.1"/>
</dbReference>
<keyword evidence="1" id="KW-0677">Repeat</keyword>
<accession>A0A4V6NNM3</accession>
<evidence type="ECO:0000313" key="3">
    <source>
        <dbReference type="EMBL" id="TCO48820.1"/>
    </source>
</evidence>
<protein>
    <submittedName>
        <fullName evidence="3">ATP-dependent Clp protease ATP-binding subunit ClpC</fullName>
    </submittedName>
</protein>
<proteinExistence type="predicted"/>
<keyword evidence="3" id="KW-0378">Hydrolase</keyword>
<name>A0A4V6NNM3_9PSEU</name>
<dbReference type="EMBL" id="SLWS01000015">
    <property type="protein sequence ID" value="TCO48820.1"/>
    <property type="molecule type" value="Genomic_DNA"/>
</dbReference>
<sequence>MPKINVYLPDDLAEAVKESGVPVSAICQRALEQSVKRVSAIRAVALAELDHEPELPRFTTRAKAAVSLAIGRASVEVGTEYLLYGVIAEGGNLALEVLRAVEISVDRITREVGKVLAEPTGDRPQRFATDAANALELAVTEAVGMGHNYIGCEHLLLGLISEDEGAGGQVLRAAGADLKSVRATIVAAVAGYAHLRNQGPGQMLEPLIRRIEQLEKRLGNE</sequence>
<dbReference type="InterPro" id="IPR036628">
    <property type="entry name" value="Clp_N_dom_sf"/>
</dbReference>
<reference evidence="3 4" key="1">
    <citation type="submission" date="2019-03" db="EMBL/GenBank/DDBJ databases">
        <title>Genomic Encyclopedia of Type Strains, Phase IV (KMG-IV): sequencing the most valuable type-strain genomes for metagenomic binning, comparative biology and taxonomic classification.</title>
        <authorList>
            <person name="Goeker M."/>
        </authorList>
    </citation>
    <scope>NUCLEOTIDE SEQUENCE [LARGE SCALE GENOMIC DNA]</scope>
    <source>
        <strain evidence="3 4">DSM 45934</strain>
    </source>
</reference>